<protein>
    <submittedName>
        <fullName evidence="1">Uncharacterized protein</fullName>
    </submittedName>
</protein>
<accession>A0A381WSJ7</accession>
<organism evidence="1">
    <name type="scientific">marine metagenome</name>
    <dbReference type="NCBI Taxonomy" id="408172"/>
    <lineage>
        <taxon>unclassified sequences</taxon>
        <taxon>metagenomes</taxon>
        <taxon>ecological metagenomes</taxon>
    </lineage>
</organism>
<feature type="non-terminal residue" evidence="1">
    <location>
        <position position="1"/>
    </location>
</feature>
<evidence type="ECO:0000313" key="1">
    <source>
        <dbReference type="EMBL" id="SVA55430.1"/>
    </source>
</evidence>
<name>A0A381WSJ7_9ZZZZ</name>
<proteinExistence type="predicted"/>
<reference evidence="1" key="1">
    <citation type="submission" date="2018-05" db="EMBL/GenBank/DDBJ databases">
        <authorList>
            <person name="Lanie J.A."/>
            <person name="Ng W.-L."/>
            <person name="Kazmierczak K.M."/>
            <person name="Andrzejewski T.M."/>
            <person name="Davidsen T.M."/>
            <person name="Wayne K.J."/>
            <person name="Tettelin H."/>
            <person name="Glass J.I."/>
            <person name="Rusch D."/>
            <person name="Podicherti R."/>
            <person name="Tsui H.-C.T."/>
            <person name="Winkler M.E."/>
        </authorList>
    </citation>
    <scope>NUCLEOTIDE SEQUENCE</scope>
</reference>
<dbReference type="EMBL" id="UINC01012733">
    <property type="protein sequence ID" value="SVA55430.1"/>
    <property type="molecule type" value="Genomic_DNA"/>
</dbReference>
<dbReference type="AlphaFoldDB" id="A0A381WSJ7"/>
<sequence length="42" mass="4894">VILDSGKPDPDRIFRQKFTNNIGPFDQCNTVIRHQIFFTTNV</sequence>
<gene>
    <name evidence="1" type="ORF">METZ01_LOCUS108284</name>
</gene>